<organism evidence="1 2">
    <name type="scientific">Paenibacillus sedimenti</name>
    <dbReference type="NCBI Taxonomy" id="2770274"/>
    <lineage>
        <taxon>Bacteria</taxon>
        <taxon>Bacillati</taxon>
        <taxon>Bacillota</taxon>
        <taxon>Bacilli</taxon>
        <taxon>Bacillales</taxon>
        <taxon>Paenibacillaceae</taxon>
        <taxon>Paenibacillus</taxon>
    </lineage>
</organism>
<dbReference type="SUPFAM" id="SSF49785">
    <property type="entry name" value="Galactose-binding domain-like"/>
    <property type="match status" value="1"/>
</dbReference>
<sequence>MTQMRPRSNAIPKRIVRLPRSAGLPKSKLMSMYYAQLRLMNKRLRVPFITQRTISIGTDNSWFNAQIIPRDPAWVPVTNANYVWYSGNLNSDNAIISTRFNLSQRRAILSGSLFLSVDNYAVVIINGVPVVFDGPQNTPSFFNPGRTFDVRRFLRRGRNNIVIIAFNFGGPRSTANPAGVAARLDIQLSSLR</sequence>
<dbReference type="Gene3D" id="2.60.120.260">
    <property type="entry name" value="Galactose-binding domain-like"/>
    <property type="match status" value="1"/>
</dbReference>
<dbReference type="EMBL" id="JACVVD010000006">
    <property type="protein sequence ID" value="MBD0381953.1"/>
    <property type="molecule type" value="Genomic_DNA"/>
</dbReference>
<keyword evidence="2" id="KW-1185">Reference proteome</keyword>
<evidence type="ECO:0000313" key="2">
    <source>
        <dbReference type="Proteomes" id="UP000650466"/>
    </source>
</evidence>
<name>A0A926KTI2_9BACL</name>
<reference evidence="1" key="1">
    <citation type="submission" date="2020-09" db="EMBL/GenBank/DDBJ databases">
        <title>Draft Genome Sequence of Paenibacillus sp. WST5.</title>
        <authorList>
            <person name="Bao Z."/>
        </authorList>
    </citation>
    <scope>NUCLEOTIDE SEQUENCE</scope>
    <source>
        <strain evidence="1">WST5</strain>
    </source>
</reference>
<dbReference type="InterPro" id="IPR008979">
    <property type="entry name" value="Galactose-bd-like_sf"/>
</dbReference>
<dbReference type="RefSeq" id="WP_188175754.1">
    <property type="nucleotide sequence ID" value="NZ_JACVVD010000006.1"/>
</dbReference>
<gene>
    <name evidence="1" type="ORF">ICC18_17675</name>
</gene>
<proteinExistence type="predicted"/>
<evidence type="ECO:0000313" key="1">
    <source>
        <dbReference type="EMBL" id="MBD0381953.1"/>
    </source>
</evidence>
<comment type="caution">
    <text evidence="1">The sequence shown here is derived from an EMBL/GenBank/DDBJ whole genome shotgun (WGS) entry which is preliminary data.</text>
</comment>
<protein>
    <submittedName>
        <fullName evidence="1">Uncharacterized protein</fullName>
    </submittedName>
</protein>
<dbReference type="AlphaFoldDB" id="A0A926KTI2"/>
<accession>A0A926KTI2</accession>
<dbReference type="Proteomes" id="UP000650466">
    <property type="component" value="Unassembled WGS sequence"/>
</dbReference>